<dbReference type="InterPro" id="IPR029442">
    <property type="entry name" value="GyrI-like"/>
</dbReference>
<dbReference type="Gene3D" id="3.20.80.10">
    <property type="entry name" value="Regulatory factor, effector binding domain"/>
    <property type="match status" value="1"/>
</dbReference>
<dbReference type="PANTHER" id="PTHR40055">
    <property type="entry name" value="TRANSCRIPTIONAL REGULATOR YGIV-RELATED"/>
    <property type="match status" value="1"/>
</dbReference>
<evidence type="ECO:0000313" key="3">
    <source>
        <dbReference type="Proteomes" id="UP001058124"/>
    </source>
</evidence>
<dbReference type="SUPFAM" id="SSF55136">
    <property type="entry name" value="Probable bacterial effector-binding domain"/>
    <property type="match status" value="1"/>
</dbReference>
<dbReference type="InterPro" id="IPR010499">
    <property type="entry name" value="AraC_E-bd"/>
</dbReference>
<protein>
    <recommendedName>
        <fullName evidence="1">AraC effector-binding domain-containing protein</fullName>
    </recommendedName>
</protein>
<gene>
    <name evidence="2" type="ORF">SOASR030_04740</name>
</gene>
<reference evidence="2" key="1">
    <citation type="submission" date="2022-06" db="EMBL/GenBank/DDBJ databases">
        <title>Draft genome sequences of Leminorella grimontii str. JCM5902.</title>
        <authorList>
            <person name="Wakabayashi Y."/>
            <person name="Kojima K."/>
        </authorList>
    </citation>
    <scope>NUCLEOTIDE SEQUENCE</scope>
    <source>
        <strain evidence="2">JCM 5902</strain>
    </source>
</reference>
<accession>A0AAV5N1N6</accession>
<dbReference type="InterPro" id="IPR050908">
    <property type="entry name" value="SmbC-like"/>
</dbReference>
<dbReference type="PANTHER" id="PTHR40055:SF1">
    <property type="entry name" value="TRANSCRIPTIONAL REGULATOR YGIV-RELATED"/>
    <property type="match status" value="1"/>
</dbReference>
<feature type="domain" description="AraC effector-binding" evidence="1">
    <location>
        <begin position="1"/>
        <end position="156"/>
    </location>
</feature>
<sequence length="158" mass="18369">MNITIETRTTLTVYGIRHCGPYNEIYRAFDELWRWAQAEGLESRTLCAIAVYYDNPKVERPERCRSDACLQLDGPLADEQMSELIEPVELLGGCYAKYRHVGPYEALEPVYQRFYQEWLPQSDYLRANMPSFEVYLNNPRTTAAEALVTEVYFPVVPK</sequence>
<dbReference type="RefSeq" id="WP_051155519.1">
    <property type="nucleotide sequence ID" value="NZ_BRLH01000001.1"/>
</dbReference>
<evidence type="ECO:0000259" key="1">
    <source>
        <dbReference type="SMART" id="SM00871"/>
    </source>
</evidence>
<evidence type="ECO:0000313" key="2">
    <source>
        <dbReference type="EMBL" id="GKX54362.1"/>
    </source>
</evidence>
<dbReference type="AlphaFoldDB" id="A0AAV5N1N6"/>
<comment type="caution">
    <text evidence="2">The sequence shown here is derived from an EMBL/GenBank/DDBJ whole genome shotgun (WGS) entry which is preliminary data.</text>
</comment>
<dbReference type="InterPro" id="IPR011256">
    <property type="entry name" value="Reg_factor_effector_dom_sf"/>
</dbReference>
<name>A0AAV5N1N6_9GAMM</name>
<proteinExistence type="predicted"/>
<dbReference type="SMART" id="SM00871">
    <property type="entry name" value="AraC_E_bind"/>
    <property type="match status" value="1"/>
</dbReference>
<organism evidence="2 3">
    <name type="scientific">Leminorella grimontii</name>
    <dbReference type="NCBI Taxonomy" id="82981"/>
    <lineage>
        <taxon>Bacteria</taxon>
        <taxon>Pseudomonadati</taxon>
        <taxon>Pseudomonadota</taxon>
        <taxon>Gammaproteobacteria</taxon>
        <taxon>Enterobacterales</taxon>
        <taxon>Budviciaceae</taxon>
        <taxon>Leminorella</taxon>
    </lineage>
</organism>
<dbReference type="Pfam" id="PF06445">
    <property type="entry name" value="GyrI-like"/>
    <property type="match status" value="1"/>
</dbReference>
<dbReference type="Proteomes" id="UP001058124">
    <property type="component" value="Unassembled WGS sequence"/>
</dbReference>
<keyword evidence="3" id="KW-1185">Reference proteome</keyword>
<dbReference type="EMBL" id="BRLH01000001">
    <property type="protein sequence ID" value="GKX54362.1"/>
    <property type="molecule type" value="Genomic_DNA"/>
</dbReference>